<evidence type="ECO:0000256" key="1">
    <source>
        <dbReference type="SAM" id="MobiDB-lite"/>
    </source>
</evidence>
<dbReference type="InterPro" id="IPR018392">
    <property type="entry name" value="LysM"/>
</dbReference>
<keyword evidence="5" id="KW-1185">Reference proteome</keyword>
<evidence type="ECO:0000313" key="4">
    <source>
        <dbReference type="EMBL" id="MFB0835112.1"/>
    </source>
</evidence>
<dbReference type="CDD" id="cd00118">
    <property type="entry name" value="LysM"/>
    <property type="match status" value="1"/>
</dbReference>
<dbReference type="Gene3D" id="3.10.350.10">
    <property type="entry name" value="LysM domain"/>
    <property type="match status" value="1"/>
</dbReference>
<evidence type="ECO:0000256" key="2">
    <source>
        <dbReference type="SAM" id="Phobius"/>
    </source>
</evidence>
<dbReference type="RefSeq" id="WP_373972286.1">
    <property type="nucleotide sequence ID" value="NZ_JBHDLJ010000008.1"/>
</dbReference>
<comment type="caution">
    <text evidence="4">The sequence shown here is derived from an EMBL/GenBank/DDBJ whole genome shotgun (WGS) entry which is preliminary data.</text>
</comment>
<organism evidence="4 5">
    <name type="scientific">Arthrobacter halodurans</name>
    <dbReference type="NCBI Taxonomy" id="516699"/>
    <lineage>
        <taxon>Bacteria</taxon>
        <taxon>Bacillati</taxon>
        <taxon>Actinomycetota</taxon>
        <taxon>Actinomycetes</taxon>
        <taxon>Micrococcales</taxon>
        <taxon>Micrococcaceae</taxon>
        <taxon>Arthrobacter</taxon>
    </lineage>
</organism>
<feature type="domain" description="LysM" evidence="3">
    <location>
        <begin position="106"/>
        <end position="155"/>
    </location>
</feature>
<dbReference type="Pfam" id="PF01476">
    <property type="entry name" value="LysM"/>
    <property type="match status" value="1"/>
</dbReference>
<gene>
    <name evidence="4" type="ORF">ACETWP_10975</name>
</gene>
<keyword evidence="2" id="KW-0812">Transmembrane</keyword>
<accession>A0ABV4UNY2</accession>
<evidence type="ECO:0000313" key="5">
    <source>
        <dbReference type="Proteomes" id="UP001575652"/>
    </source>
</evidence>
<keyword evidence="2" id="KW-0472">Membrane</keyword>
<dbReference type="InterPro" id="IPR036779">
    <property type="entry name" value="LysM_dom_sf"/>
</dbReference>
<sequence>MAQIAFATPAQPAARLGGDPRRTTNVLSLPVARPGGSPRGTSPRAAAPAPAASAVRGPVRLTRRGRFLLIGLPVLLAATSALVLVGIFTAPVMAADSGASVRVEAASVTVLEGETLWEIAAEFAPGRDPRVVIAEIAELNNLAGSTVIPGQTLFVPTGG</sequence>
<reference evidence="4 5" key="1">
    <citation type="submission" date="2024-09" db="EMBL/GenBank/DDBJ databases">
        <authorList>
            <person name="Salinas-Garcia M.A."/>
            <person name="Prieme A."/>
        </authorList>
    </citation>
    <scope>NUCLEOTIDE SEQUENCE [LARGE SCALE GENOMIC DNA]</scope>
    <source>
        <strain evidence="4 5">DSM 21081</strain>
    </source>
</reference>
<protein>
    <submittedName>
        <fullName evidence="4">LysM peptidoglycan-binding domain-containing protein</fullName>
    </submittedName>
</protein>
<keyword evidence="2" id="KW-1133">Transmembrane helix</keyword>
<dbReference type="SUPFAM" id="SSF54106">
    <property type="entry name" value="LysM domain"/>
    <property type="match status" value="1"/>
</dbReference>
<dbReference type="EMBL" id="JBHDLJ010000008">
    <property type="protein sequence ID" value="MFB0835112.1"/>
    <property type="molecule type" value="Genomic_DNA"/>
</dbReference>
<feature type="region of interest" description="Disordered" evidence="1">
    <location>
        <begin position="1"/>
        <end position="53"/>
    </location>
</feature>
<dbReference type="Proteomes" id="UP001575652">
    <property type="component" value="Unassembled WGS sequence"/>
</dbReference>
<proteinExistence type="predicted"/>
<dbReference type="SMART" id="SM00257">
    <property type="entry name" value="LysM"/>
    <property type="match status" value="1"/>
</dbReference>
<feature type="compositionally biased region" description="Low complexity" evidence="1">
    <location>
        <begin position="39"/>
        <end position="53"/>
    </location>
</feature>
<feature type="transmembrane region" description="Helical" evidence="2">
    <location>
        <begin position="67"/>
        <end position="88"/>
    </location>
</feature>
<dbReference type="PROSITE" id="PS51782">
    <property type="entry name" value="LYSM"/>
    <property type="match status" value="1"/>
</dbReference>
<name>A0ABV4UNY2_9MICC</name>
<evidence type="ECO:0000259" key="3">
    <source>
        <dbReference type="PROSITE" id="PS51782"/>
    </source>
</evidence>